<comment type="caution">
    <text evidence="1">The sequence shown here is derived from an EMBL/GenBank/DDBJ whole genome shotgun (WGS) entry which is preliminary data.</text>
</comment>
<sequence>MKDNIIKLQKQKDFQPTSSNFELWSNEQKLRLGFNQIINHVNLDSQSINLFSQTIHRSNLTSAFPRNNYQFNCYAMRFSYSLYFCSIFISVQKFNFQ</sequence>
<reference evidence="1" key="1">
    <citation type="submission" date="2021-01" db="EMBL/GenBank/DDBJ databases">
        <authorList>
            <consortium name="Genoscope - CEA"/>
            <person name="William W."/>
        </authorList>
    </citation>
    <scope>NUCLEOTIDE SEQUENCE</scope>
</reference>
<dbReference type="Proteomes" id="UP000683925">
    <property type="component" value="Unassembled WGS sequence"/>
</dbReference>
<organism evidence="1 2">
    <name type="scientific">Paramecium octaurelia</name>
    <dbReference type="NCBI Taxonomy" id="43137"/>
    <lineage>
        <taxon>Eukaryota</taxon>
        <taxon>Sar</taxon>
        <taxon>Alveolata</taxon>
        <taxon>Ciliophora</taxon>
        <taxon>Intramacronucleata</taxon>
        <taxon>Oligohymenophorea</taxon>
        <taxon>Peniculida</taxon>
        <taxon>Parameciidae</taxon>
        <taxon>Paramecium</taxon>
    </lineage>
</organism>
<proteinExistence type="predicted"/>
<evidence type="ECO:0000313" key="1">
    <source>
        <dbReference type="EMBL" id="CAD8203402.1"/>
    </source>
</evidence>
<gene>
    <name evidence="1" type="ORF">POCTA_138.1.T1290198</name>
</gene>
<accession>A0A8S1XS51</accession>
<keyword evidence="2" id="KW-1185">Reference proteome</keyword>
<dbReference type="EMBL" id="CAJJDP010000129">
    <property type="protein sequence ID" value="CAD8203402.1"/>
    <property type="molecule type" value="Genomic_DNA"/>
</dbReference>
<name>A0A8S1XS51_PAROT</name>
<protein>
    <submittedName>
        <fullName evidence="1">Uncharacterized protein</fullName>
    </submittedName>
</protein>
<evidence type="ECO:0000313" key="2">
    <source>
        <dbReference type="Proteomes" id="UP000683925"/>
    </source>
</evidence>
<dbReference type="AlphaFoldDB" id="A0A8S1XS51"/>